<name>A0A1W0X0F4_HYPEX</name>
<organism evidence="3 4">
    <name type="scientific">Hypsibius exemplaris</name>
    <name type="common">Freshwater tardigrade</name>
    <dbReference type="NCBI Taxonomy" id="2072580"/>
    <lineage>
        <taxon>Eukaryota</taxon>
        <taxon>Metazoa</taxon>
        <taxon>Ecdysozoa</taxon>
        <taxon>Tardigrada</taxon>
        <taxon>Eutardigrada</taxon>
        <taxon>Parachela</taxon>
        <taxon>Hypsibioidea</taxon>
        <taxon>Hypsibiidae</taxon>
        <taxon>Hypsibius</taxon>
    </lineage>
</organism>
<feature type="chain" id="PRO_5012777249" evidence="2">
    <location>
        <begin position="23"/>
        <end position="232"/>
    </location>
</feature>
<dbReference type="OrthoDB" id="10064275at2759"/>
<evidence type="ECO:0000256" key="1">
    <source>
        <dbReference type="SAM" id="MobiDB-lite"/>
    </source>
</evidence>
<reference evidence="4" key="1">
    <citation type="submission" date="2017-01" db="EMBL/GenBank/DDBJ databases">
        <title>Comparative genomics of anhydrobiosis in the tardigrade Hypsibius dujardini.</title>
        <authorList>
            <person name="Yoshida Y."/>
            <person name="Koutsovoulos G."/>
            <person name="Laetsch D."/>
            <person name="Stevens L."/>
            <person name="Kumar S."/>
            <person name="Horikawa D."/>
            <person name="Ishino K."/>
            <person name="Komine S."/>
            <person name="Tomita M."/>
            <person name="Blaxter M."/>
            <person name="Arakawa K."/>
        </authorList>
    </citation>
    <scope>NUCLEOTIDE SEQUENCE [LARGE SCALE GENOMIC DNA]</scope>
    <source>
        <strain evidence="4">Z151</strain>
    </source>
</reference>
<sequence>MDNPLMLFFASCFGIFVAGISAQFPQSPYGGGAPVQGYGGSQQQPYGAQQPAYGAAGGAPDPASRSGYGGGYPSGGGSGYTYGQGSGVYFKKPVPIDEKPIFFRTPYWLPNMYYGHYGYPWTEWFDGGPRFVVPIMTAYPHGGGGTQTYNTGYGGNTGQAGYPNGVAPPAAGSYQGGYPVSNSTAEADATTTVDPLNDGFSYYKGVPMYQTYYEKYLVLKTQSTTVAPAGTS</sequence>
<comment type="caution">
    <text evidence="3">The sequence shown here is derived from an EMBL/GenBank/DDBJ whole genome shotgun (WGS) entry which is preliminary data.</text>
</comment>
<dbReference type="AlphaFoldDB" id="A0A1W0X0F4"/>
<feature type="compositionally biased region" description="Low complexity" evidence="1">
    <location>
        <begin position="41"/>
        <end position="66"/>
    </location>
</feature>
<evidence type="ECO:0000256" key="2">
    <source>
        <dbReference type="SAM" id="SignalP"/>
    </source>
</evidence>
<keyword evidence="4" id="KW-1185">Reference proteome</keyword>
<accession>A0A1W0X0F4</accession>
<proteinExistence type="predicted"/>
<gene>
    <name evidence="3" type="ORF">BV898_05032</name>
</gene>
<feature type="signal peptide" evidence="2">
    <location>
        <begin position="1"/>
        <end position="22"/>
    </location>
</feature>
<evidence type="ECO:0000313" key="4">
    <source>
        <dbReference type="Proteomes" id="UP000192578"/>
    </source>
</evidence>
<keyword evidence="2" id="KW-0732">Signal</keyword>
<feature type="region of interest" description="Disordered" evidence="1">
    <location>
        <begin position="40"/>
        <end position="70"/>
    </location>
</feature>
<dbReference type="EMBL" id="MTYJ01000026">
    <property type="protein sequence ID" value="OQV20957.1"/>
    <property type="molecule type" value="Genomic_DNA"/>
</dbReference>
<protein>
    <submittedName>
        <fullName evidence="3">Uncharacterized protein</fullName>
    </submittedName>
</protein>
<dbReference type="Proteomes" id="UP000192578">
    <property type="component" value="Unassembled WGS sequence"/>
</dbReference>
<evidence type="ECO:0000313" key="3">
    <source>
        <dbReference type="EMBL" id="OQV20957.1"/>
    </source>
</evidence>